<gene>
    <name evidence="2" type="ORF">G8E10_02125</name>
</gene>
<reference evidence="2" key="1">
    <citation type="submission" date="2020-03" db="EMBL/GenBank/DDBJ databases">
        <title>Ferranicluibacter endophyticum gen. nov., sp. nov., a new genus isolated from Rubus ulmifolius Schott. stem.</title>
        <authorList>
            <person name="Roca-Couso R."/>
            <person name="Flores-Felix J.D."/>
            <person name="Igual J.M."/>
            <person name="Rivas R."/>
        </authorList>
    </citation>
    <scope>NUCLEOTIDE SEQUENCE</scope>
    <source>
        <strain evidence="2">CRRU44</strain>
    </source>
</reference>
<evidence type="ECO:0000313" key="2">
    <source>
        <dbReference type="EMBL" id="NHT74546.1"/>
    </source>
</evidence>
<proteinExistence type="predicted"/>
<dbReference type="SUPFAM" id="SSF54593">
    <property type="entry name" value="Glyoxalase/Bleomycin resistance protein/Dihydroxybiphenyl dioxygenase"/>
    <property type="match status" value="1"/>
</dbReference>
<dbReference type="PANTHER" id="PTHR21366">
    <property type="entry name" value="GLYOXALASE FAMILY PROTEIN"/>
    <property type="match status" value="1"/>
</dbReference>
<dbReference type="Gene3D" id="3.10.180.10">
    <property type="entry name" value="2,3-Dihydroxybiphenyl 1,2-Dioxygenase, domain 1"/>
    <property type="match status" value="1"/>
</dbReference>
<dbReference type="AlphaFoldDB" id="A0AA43ZCA9"/>
<dbReference type="InterPro" id="IPR004360">
    <property type="entry name" value="Glyas_Fos-R_dOase_dom"/>
</dbReference>
<dbReference type="PANTHER" id="PTHR21366:SF22">
    <property type="entry name" value="VOC DOMAIN-CONTAINING PROTEIN"/>
    <property type="match status" value="1"/>
</dbReference>
<dbReference type="PROSITE" id="PS51819">
    <property type="entry name" value="VOC"/>
    <property type="match status" value="1"/>
</dbReference>
<dbReference type="RefSeq" id="WP_167126404.1">
    <property type="nucleotide sequence ID" value="NZ_JAANCM010000001.1"/>
</dbReference>
<keyword evidence="2" id="KW-0223">Dioxygenase</keyword>
<sequence>MADRTQVLEGILETALYASDLDAADRFYGEVLGLERIARVDGRHLFFRCGQGVLLIFNPTETLKPTEAPALPVPVHGTTGPGHVCFRVSRDNLTSLQERLATDGVMIESEITWPTGARSFYFRDPAGNSLECAEPGLWSIG</sequence>
<keyword evidence="2" id="KW-0560">Oxidoreductase</keyword>
<protein>
    <submittedName>
        <fullName evidence="2">Glyoxalase/bleomycin resistance/extradiol dioxygenase family protein</fullName>
    </submittedName>
</protein>
<dbReference type="EMBL" id="JAANCM010000001">
    <property type="protein sequence ID" value="NHT74546.1"/>
    <property type="molecule type" value="Genomic_DNA"/>
</dbReference>
<accession>A0AA43ZCA9</accession>
<comment type="caution">
    <text evidence="2">The sequence shown here is derived from an EMBL/GenBank/DDBJ whole genome shotgun (WGS) entry which is preliminary data.</text>
</comment>
<evidence type="ECO:0000313" key="3">
    <source>
        <dbReference type="Proteomes" id="UP001155840"/>
    </source>
</evidence>
<evidence type="ECO:0000259" key="1">
    <source>
        <dbReference type="PROSITE" id="PS51819"/>
    </source>
</evidence>
<dbReference type="Proteomes" id="UP001155840">
    <property type="component" value="Unassembled WGS sequence"/>
</dbReference>
<keyword evidence="3" id="KW-1185">Reference proteome</keyword>
<dbReference type="InterPro" id="IPR029068">
    <property type="entry name" value="Glyas_Bleomycin-R_OHBP_Dase"/>
</dbReference>
<dbReference type="Pfam" id="PF00903">
    <property type="entry name" value="Glyoxalase"/>
    <property type="match status" value="1"/>
</dbReference>
<feature type="domain" description="VOC" evidence="1">
    <location>
        <begin position="10"/>
        <end position="135"/>
    </location>
</feature>
<organism evidence="2 3">
    <name type="scientific">Ferranicluibacter rubi</name>
    <dbReference type="NCBI Taxonomy" id="2715133"/>
    <lineage>
        <taxon>Bacteria</taxon>
        <taxon>Pseudomonadati</taxon>
        <taxon>Pseudomonadota</taxon>
        <taxon>Alphaproteobacteria</taxon>
        <taxon>Hyphomicrobiales</taxon>
        <taxon>Rhizobiaceae</taxon>
        <taxon>Ferranicluibacter</taxon>
    </lineage>
</organism>
<name>A0AA43ZCA9_9HYPH</name>
<dbReference type="InterPro" id="IPR037523">
    <property type="entry name" value="VOC_core"/>
</dbReference>
<dbReference type="InterPro" id="IPR050383">
    <property type="entry name" value="GlyoxalaseI/FosfomycinResist"/>
</dbReference>
<dbReference type="GO" id="GO:0051213">
    <property type="term" value="F:dioxygenase activity"/>
    <property type="evidence" value="ECO:0007669"/>
    <property type="project" value="UniProtKB-KW"/>
</dbReference>